<comment type="caution">
    <text evidence="1">The sequence shown here is derived from an EMBL/GenBank/DDBJ whole genome shotgun (WGS) entry which is preliminary data.</text>
</comment>
<reference evidence="1 2" key="2">
    <citation type="journal article" date="2015" name="Stand. Genomic Sci.">
        <title>High quality draft genomic sequence of Arenimonas donghaensis DSM 18148(T).</title>
        <authorList>
            <person name="Chen F."/>
            <person name="Wang H."/>
            <person name="Cao Y."/>
            <person name="Li X."/>
            <person name="Wang G."/>
        </authorList>
    </citation>
    <scope>NUCLEOTIDE SEQUENCE [LARGE SCALE GENOMIC DNA]</scope>
    <source>
        <strain evidence="1 2">HO3-R19</strain>
    </source>
</reference>
<dbReference type="Proteomes" id="UP000029085">
    <property type="component" value="Unassembled WGS sequence"/>
</dbReference>
<name>A0A087MJT1_9GAMM</name>
<reference evidence="2" key="1">
    <citation type="submission" date="2013-08" db="EMBL/GenBank/DDBJ databases">
        <title>Genome sequencing of Arenimonas donghaensis.</title>
        <authorList>
            <person name="Chen F."/>
            <person name="Wang G."/>
        </authorList>
    </citation>
    <scope>NUCLEOTIDE SEQUENCE [LARGE SCALE GENOMIC DNA]</scope>
    <source>
        <strain evidence="2">HO3-R19</strain>
    </source>
</reference>
<accession>A0A087MJT1</accession>
<dbReference type="STRING" id="1121014.N788_11450"/>
<keyword evidence="2" id="KW-1185">Reference proteome</keyword>
<protein>
    <submittedName>
        <fullName evidence="1">Uncharacterized protein</fullName>
    </submittedName>
</protein>
<organism evidence="1 2">
    <name type="scientific">Arenimonas donghaensis DSM 18148 = HO3-R19</name>
    <dbReference type="NCBI Taxonomy" id="1121014"/>
    <lineage>
        <taxon>Bacteria</taxon>
        <taxon>Pseudomonadati</taxon>
        <taxon>Pseudomonadota</taxon>
        <taxon>Gammaproteobacteria</taxon>
        <taxon>Lysobacterales</taxon>
        <taxon>Lysobacteraceae</taxon>
        <taxon>Arenimonas</taxon>
    </lineage>
</organism>
<proteinExistence type="predicted"/>
<evidence type="ECO:0000313" key="2">
    <source>
        <dbReference type="Proteomes" id="UP000029085"/>
    </source>
</evidence>
<sequence>MLERLALLGIDIDGKALPVDMQQRAVCQPLRQADG</sequence>
<dbReference type="AlphaFoldDB" id="A0A087MJT1"/>
<dbReference type="EMBL" id="AVCJ01000007">
    <property type="protein sequence ID" value="KFL37134.1"/>
    <property type="molecule type" value="Genomic_DNA"/>
</dbReference>
<gene>
    <name evidence="1" type="ORF">N788_11450</name>
</gene>
<evidence type="ECO:0000313" key="1">
    <source>
        <dbReference type="EMBL" id="KFL37134.1"/>
    </source>
</evidence>